<dbReference type="CDD" id="cd22460">
    <property type="entry name" value="KH-I_PEPPER_rpt2_like"/>
    <property type="match status" value="1"/>
</dbReference>
<comment type="caution">
    <text evidence="5">The sequence shown here is derived from an EMBL/GenBank/DDBJ whole genome shotgun (WGS) entry which is preliminary data.</text>
</comment>
<feature type="compositionally biased region" description="Basic and acidic residues" evidence="3">
    <location>
        <begin position="1"/>
        <end position="16"/>
    </location>
</feature>
<evidence type="ECO:0000313" key="5">
    <source>
        <dbReference type="EMBL" id="KAG1330455.1"/>
    </source>
</evidence>
<feature type="domain" description="K Homology" evidence="4">
    <location>
        <begin position="195"/>
        <end position="307"/>
    </location>
</feature>
<dbReference type="Gene3D" id="3.30.310.210">
    <property type="match status" value="1"/>
</dbReference>
<dbReference type="AlphaFoldDB" id="A0A8K0MW56"/>
<gene>
    <name evidence="5" type="ORF">COCNU_02G004230</name>
</gene>
<dbReference type="Proteomes" id="UP000797356">
    <property type="component" value="Chromosome 2"/>
</dbReference>
<feature type="domain" description="K Homology" evidence="4">
    <location>
        <begin position="444"/>
        <end position="518"/>
    </location>
</feature>
<dbReference type="GO" id="GO:0003723">
    <property type="term" value="F:RNA binding"/>
    <property type="evidence" value="ECO:0007669"/>
    <property type="project" value="UniProtKB-UniRule"/>
</dbReference>
<evidence type="ECO:0000256" key="3">
    <source>
        <dbReference type="SAM" id="MobiDB-lite"/>
    </source>
</evidence>
<feature type="domain" description="K Homology" evidence="4">
    <location>
        <begin position="360"/>
        <end position="433"/>
    </location>
</feature>
<evidence type="ECO:0000313" key="6">
    <source>
        <dbReference type="Proteomes" id="UP000797356"/>
    </source>
</evidence>
<dbReference type="EMBL" id="CM017873">
    <property type="protein sequence ID" value="KAG1330455.1"/>
    <property type="molecule type" value="Genomic_DNA"/>
</dbReference>
<feature type="compositionally biased region" description="Polar residues" evidence="3">
    <location>
        <begin position="65"/>
        <end position="74"/>
    </location>
</feature>
<dbReference type="Pfam" id="PF00013">
    <property type="entry name" value="KH_1"/>
    <property type="match status" value="5"/>
</dbReference>
<accession>A0A8K0MW56</accession>
<evidence type="ECO:0000256" key="2">
    <source>
        <dbReference type="PROSITE-ProRule" id="PRU00117"/>
    </source>
</evidence>
<reference evidence="5" key="1">
    <citation type="journal article" date="2017" name="Gigascience">
        <title>The genome draft of coconut (Cocos nucifera).</title>
        <authorList>
            <person name="Xiao Y."/>
            <person name="Xu P."/>
            <person name="Fan H."/>
            <person name="Baudouin L."/>
            <person name="Xia W."/>
            <person name="Bocs S."/>
            <person name="Xu J."/>
            <person name="Li Q."/>
            <person name="Guo A."/>
            <person name="Zhou L."/>
            <person name="Li J."/>
            <person name="Wu Y."/>
            <person name="Ma Z."/>
            <person name="Armero A."/>
            <person name="Issali A.E."/>
            <person name="Liu N."/>
            <person name="Peng M."/>
            <person name="Yang Y."/>
        </authorList>
    </citation>
    <scope>NUCLEOTIDE SEQUENCE</scope>
    <source>
        <tissue evidence="5">Spear leaf of Hainan Tall coconut</tissue>
    </source>
</reference>
<proteinExistence type="predicted"/>
<dbReference type="CDD" id="cd22459">
    <property type="entry name" value="KH-I_PEPPER_rpt1_like"/>
    <property type="match status" value="2"/>
</dbReference>
<sequence>MERSRSKKSYHYDRDSNSQSPSHRSKPRYDGGRGGGPHRRGNHHRRGGDHQVPPPPPPPPPPPQALSSSSSNIQDGVAPPSAVTTFFRILCPDSKAGGVIGNSGSIIKTFRQETGASINVHQLVPGDEERIIETADNRSREPDGRPPQYSPAQEALLRIHERIVDAEFEYSGGDEEDEYGGGGGGGGGERRKDRSRVTTKLVVARTHVGCLLGKGGKIIEQMRNETRTHIRILPRDRYTPNCVSTSEEVVQVLSLQHYVMVEEWGGGALGEVEEFKTNVQSVLWMIEVVGEGNCVKKAVEIISFRLKESLHRDRGASHGRFHSPDHYILPNDKLANKLSGYAFDSDGNSMNDHSQSLSYEDLVFRILCPSDKVESVMGAPNGIIKMLQADIGVDVQVTDPVPGSDERIIIITSKEGPDDVLFPAQEALLHIQTRIVDIGPDKNNIITTRLLVPATDIACLEGKNGSLSDIQRLTRANIQILPKEDLPPCALGADELVQIVGEIRAARNALVQVTAKLRSYVHHDISAPKDMLPPSISALSHVGSIAGHDSSSPIKASTREAYPGSDSAMAIHQNMHSATTAWQAKDTGGCANGTFEQEETNINDEGRQTVVKRFNVPLVTRSMLEVIIPTHAVPSLIFRSGSKLAQISEMSGATVTLTEDRPEFSEKVVQISGSPEQAERAQSLLQGFVLSNPLIVTLWTLVS</sequence>
<dbReference type="PANTHER" id="PTHR10288">
    <property type="entry name" value="KH DOMAIN CONTAINING RNA BINDING PROTEIN"/>
    <property type="match status" value="1"/>
</dbReference>
<keyword evidence="2" id="KW-0694">RNA-binding</keyword>
<dbReference type="OrthoDB" id="442947at2759"/>
<feature type="compositionally biased region" description="Acidic residues" evidence="3">
    <location>
        <begin position="170"/>
        <end position="179"/>
    </location>
</feature>
<keyword evidence="6" id="KW-1185">Reference proteome</keyword>
<name>A0A8K0MW56_COCNU</name>
<dbReference type="SUPFAM" id="SSF54791">
    <property type="entry name" value="Eukaryotic type KH-domain (KH-domain type I)"/>
    <property type="match status" value="5"/>
</dbReference>
<dbReference type="SUPFAM" id="SSF101447">
    <property type="entry name" value="Formin homology 2 domain (FH2 domain)"/>
    <property type="match status" value="1"/>
</dbReference>
<evidence type="ECO:0000256" key="1">
    <source>
        <dbReference type="ARBA" id="ARBA00022737"/>
    </source>
</evidence>
<evidence type="ECO:0000259" key="4">
    <source>
        <dbReference type="SMART" id="SM00322"/>
    </source>
</evidence>
<dbReference type="PROSITE" id="PS50084">
    <property type="entry name" value="KH_TYPE_1"/>
    <property type="match status" value="4"/>
</dbReference>
<dbReference type="Gene3D" id="3.30.1370.10">
    <property type="entry name" value="K Homology domain, type 1"/>
    <property type="match status" value="3"/>
</dbReference>
<feature type="compositionally biased region" description="Basic residues" evidence="3">
    <location>
        <begin position="36"/>
        <end position="47"/>
    </location>
</feature>
<dbReference type="InterPro" id="IPR004087">
    <property type="entry name" value="KH_dom"/>
</dbReference>
<reference evidence="5" key="2">
    <citation type="submission" date="2019-07" db="EMBL/GenBank/DDBJ databases">
        <authorList>
            <person name="Yang Y."/>
            <person name="Bocs S."/>
            <person name="Baudouin L."/>
        </authorList>
    </citation>
    <scope>NUCLEOTIDE SEQUENCE</scope>
    <source>
        <tissue evidence="5">Spear leaf of Hainan Tall coconut</tissue>
    </source>
</reference>
<organism evidence="5 6">
    <name type="scientific">Cocos nucifera</name>
    <name type="common">Coconut palm</name>
    <dbReference type="NCBI Taxonomy" id="13894"/>
    <lineage>
        <taxon>Eukaryota</taxon>
        <taxon>Viridiplantae</taxon>
        <taxon>Streptophyta</taxon>
        <taxon>Embryophyta</taxon>
        <taxon>Tracheophyta</taxon>
        <taxon>Spermatophyta</taxon>
        <taxon>Magnoliopsida</taxon>
        <taxon>Liliopsida</taxon>
        <taxon>Arecaceae</taxon>
        <taxon>Arecoideae</taxon>
        <taxon>Cocoseae</taxon>
        <taxon>Attaleinae</taxon>
        <taxon>Cocos</taxon>
    </lineage>
</organism>
<feature type="domain" description="K Homology" evidence="4">
    <location>
        <begin position="620"/>
        <end position="690"/>
    </location>
</feature>
<keyword evidence="1" id="KW-0677">Repeat</keyword>
<dbReference type="InterPro" id="IPR036612">
    <property type="entry name" value="KH_dom_type_1_sf"/>
</dbReference>
<feature type="compositionally biased region" description="Pro residues" evidence="3">
    <location>
        <begin position="52"/>
        <end position="64"/>
    </location>
</feature>
<dbReference type="InterPro" id="IPR004088">
    <property type="entry name" value="KH_dom_type_1"/>
</dbReference>
<protein>
    <submittedName>
        <fullName evidence="5">RNA-binding KH domain-containing protein RCF3</fullName>
    </submittedName>
</protein>
<feature type="region of interest" description="Disordered" evidence="3">
    <location>
        <begin position="1"/>
        <end position="79"/>
    </location>
</feature>
<dbReference type="SMART" id="SM00322">
    <property type="entry name" value="KH"/>
    <property type="match status" value="5"/>
</dbReference>
<feature type="domain" description="K Homology" evidence="4">
    <location>
        <begin position="83"/>
        <end position="164"/>
    </location>
</feature>
<feature type="region of interest" description="Disordered" evidence="3">
    <location>
        <begin position="170"/>
        <end position="197"/>
    </location>
</feature>